<dbReference type="AlphaFoldDB" id="A0A645HBP7"/>
<comment type="caution">
    <text evidence="1">The sequence shown here is derived from an EMBL/GenBank/DDBJ whole genome shotgun (WGS) entry which is preliminary data.</text>
</comment>
<name>A0A645HBP7_9ZZZZ</name>
<dbReference type="EMBL" id="VSSQ01090606">
    <property type="protein sequence ID" value="MPN36458.1"/>
    <property type="molecule type" value="Genomic_DNA"/>
</dbReference>
<sequence length="144" mass="14458">MKAPSGIAQDIAVGNGGAGAHAFAAANALGFIPQNIRAAGIRPAGQTGAPAVAFMLPESDVITVGVLLEQAVPGFLTGEAVIGMIVQIQAQDTPARFYHALGFSVNHHAAAHHGGTAGFQTVAAFNLNQAHPAGTVDGQIFVIA</sequence>
<protein>
    <submittedName>
        <fullName evidence="1">Uncharacterized protein</fullName>
    </submittedName>
</protein>
<evidence type="ECO:0000313" key="1">
    <source>
        <dbReference type="EMBL" id="MPN36458.1"/>
    </source>
</evidence>
<gene>
    <name evidence="1" type="ORF">SDC9_183967</name>
</gene>
<reference evidence="1" key="1">
    <citation type="submission" date="2019-08" db="EMBL/GenBank/DDBJ databases">
        <authorList>
            <person name="Kucharzyk K."/>
            <person name="Murdoch R.W."/>
            <person name="Higgins S."/>
            <person name="Loffler F."/>
        </authorList>
    </citation>
    <scope>NUCLEOTIDE SEQUENCE</scope>
</reference>
<accession>A0A645HBP7</accession>
<proteinExistence type="predicted"/>
<organism evidence="1">
    <name type="scientific">bioreactor metagenome</name>
    <dbReference type="NCBI Taxonomy" id="1076179"/>
    <lineage>
        <taxon>unclassified sequences</taxon>
        <taxon>metagenomes</taxon>
        <taxon>ecological metagenomes</taxon>
    </lineage>
</organism>